<sequence length="19" mass="2340">MFKYITSTKIICSQKFTNW</sequence>
<dbReference type="AlphaFoldDB" id="A0A0E9U8I7"/>
<organism evidence="1">
    <name type="scientific">Anguilla anguilla</name>
    <name type="common">European freshwater eel</name>
    <name type="synonym">Muraena anguilla</name>
    <dbReference type="NCBI Taxonomy" id="7936"/>
    <lineage>
        <taxon>Eukaryota</taxon>
        <taxon>Metazoa</taxon>
        <taxon>Chordata</taxon>
        <taxon>Craniata</taxon>
        <taxon>Vertebrata</taxon>
        <taxon>Euteleostomi</taxon>
        <taxon>Actinopterygii</taxon>
        <taxon>Neopterygii</taxon>
        <taxon>Teleostei</taxon>
        <taxon>Anguilliformes</taxon>
        <taxon>Anguillidae</taxon>
        <taxon>Anguilla</taxon>
    </lineage>
</organism>
<protein>
    <submittedName>
        <fullName evidence="1">Uncharacterized protein</fullName>
    </submittedName>
</protein>
<evidence type="ECO:0000313" key="1">
    <source>
        <dbReference type="EMBL" id="JAH61238.1"/>
    </source>
</evidence>
<accession>A0A0E9U8I7</accession>
<name>A0A0E9U8I7_ANGAN</name>
<reference evidence="1" key="2">
    <citation type="journal article" date="2015" name="Fish Shellfish Immunol.">
        <title>Early steps in the European eel (Anguilla anguilla)-Vibrio vulnificus interaction in the gills: Role of the RtxA13 toxin.</title>
        <authorList>
            <person name="Callol A."/>
            <person name="Pajuelo D."/>
            <person name="Ebbesson L."/>
            <person name="Teles M."/>
            <person name="MacKenzie S."/>
            <person name="Amaro C."/>
        </authorList>
    </citation>
    <scope>NUCLEOTIDE SEQUENCE</scope>
</reference>
<dbReference type="EMBL" id="GBXM01047339">
    <property type="protein sequence ID" value="JAH61238.1"/>
    <property type="molecule type" value="Transcribed_RNA"/>
</dbReference>
<reference evidence="1" key="1">
    <citation type="submission" date="2014-11" db="EMBL/GenBank/DDBJ databases">
        <authorList>
            <person name="Amaro Gonzalez C."/>
        </authorList>
    </citation>
    <scope>NUCLEOTIDE SEQUENCE</scope>
</reference>
<proteinExistence type="predicted"/>